<proteinExistence type="predicted"/>
<dbReference type="CDD" id="cd00047">
    <property type="entry name" value="PTPc"/>
    <property type="match status" value="2"/>
</dbReference>
<name>A0A7D9LQZ7_PARCT</name>
<sequence length="383" mass="44314">GVEPKSYIATQGPKAKTVSTFWKMVWEQNSSVIVMLTNLKEKEKAKCANYWTEFSKAFGKITLTFQEKELFPYYVIRKFLIEKGETKRYVTQFHFTAWPDHGVPKYPTQLLAFQHAVRSTGLEIHGPVIVHCSAGVGRTGTFIGIDHCLEKFVRQEQDRSVDVFHIVQEMRKCRVNMIQTLEQYILVHEAILEFILCGFNELEGNALEHALKMLEKVDPKKKQTGFAELFQRLKNFSPILTKEECKTATLKRNNCKNRTMEIHPADFARVPLSSSSSNSDYINATFVDGFQQKNAYIATDSPLVNTFDDFWQMIYEQRSPLVIMLNNWKEGREKYPEYFPTEKGCTTKYGNIYIRLDEHVADKAIVFRKFTISSTSVCILIFL</sequence>
<dbReference type="AlphaFoldDB" id="A0A7D9LQZ7"/>
<dbReference type="PANTHER" id="PTHR19134:SF449">
    <property type="entry name" value="TYROSINE-PROTEIN PHOSPHATASE 1"/>
    <property type="match status" value="1"/>
</dbReference>
<dbReference type="PROSITE" id="PS50056">
    <property type="entry name" value="TYR_PHOSPHATASE_2"/>
    <property type="match status" value="1"/>
</dbReference>
<keyword evidence="2" id="KW-1185">Reference proteome</keyword>
<dbReference type="InterPro" id="IPR016130">
    <property type="entry name" value="Tyr_Pase_AS"/>
</dbReference>
<dbReference type="SMART" id="SM00404">
    <property type="entry name" value="PTPc_motif"/>
    <property type="match status" value="1"/>
</dbReference>
<dbReference type="EMBL" id="CACRXK020021146">
    <property type="protein sequence ID" value="CAB4035541.1"/>
    <property type="molecule type" value="Genomic_DNA"/>
</dbReference>
<dbReference type="Gene3D" id="3.90.190.10">
    <property type="entry name" value="Protein tyrosine phosphatase superfamily"/>
    <property type="match status" value="2"/>
</dbReference>
<evidence type="ECO:0000313" key="2">
    <source>
        <dbReference type="Proteomes" id="UP001152795"/>
    </source>
</evidence>
<dbReference type="PROSITE" id="PS50055">
    <property type="entry name" value="TYR_PHOSPHATASE_PTP"/>
    <property type="match status" value="2"/>
</dbReference>
<dbReference type="InterPro" id="IPR050348">
    <property type="entry name" value="Protein-Tyr_Phosphatase"/>
</dbReference>
<dbReference type="Proteomes" id="UP001152795">
    <property type="component" value="Unassembled WGS sequence"/>
</dbReference>
<dbReference type="GO" id="GO:0004725">
    <property type="term" value="F:protein tyrosine phosphatase activity"/>
    <property type="evidence" value="ECO:0007669"/>
    <property type="project" value="InterPro"/>
</dbReference>
<comment type="caution">
    <text evidence="1">The sequence shown here is derived from an EMBL/GenBank/DDBJ whole genome shotgun (WGS) entry which is preliminary data.</text>
</comment>
<dbReference type="InterPro" id="IPR000387">
    <property type="entry name" value="Tyr_Pase_dom"/>
</dbReference>
<reference evidence="1" key="1">
    <citation type="submission" date="2020-04" db="EMBL/GenBank/DDBJ databases">
        <authorList>
            <person name="Alioto T."/>
            <person name="Alioto T."/>
            <person name="Gomez Garrido J."/>
        </authorList>
    </citation>
    <scope>NUCLEOTIDE SEQUENCE</scope>
    <source>
        <strain evidence="1">A484AB</strain>
    </source>
</reference>
<dbReference type="Pfam" id="PF00102">
    <property type="entry name" value="Y_phosphatase"/>
    <property type="match status" value="2"/>
</dbReference>
<evidence type="ECO:0000313" key="1">
    <source>
        <dbReference type="EMBL" id="CAB4035541.1"/>
    </source>
</evidence>
<dbReference type="InterPro" id="IPR000242">
    <property type="entry name" value="PTP_cat"/>
</dbReference>
<dbReference type="InterPro" id="IPR003595">
    <property type="entry name" value="Tyr_Pase_cat"/>
</dbReference>
<accession>A0A7D9LQZ7</accession>
<dbReference type="FunFam" id="3.90.190.10:FF:000185">
    <property type="entry name" value="Predicted protein"/>
    <property type="match status" value="1"/>
</dbReference>
<dbReference type="PRINTS" id="PR00700">
    <property type="entry name" value="PRTYPHPHTASE"/>
</dbReference>
<dbReference type="SUPFAM" id="SSF52799">
    <property type="entry name" value="(Phosphotyrosine protein) phosphatases II"/>
    <property type="match status" value="2"/>
</dbReference>
<dbReference type="PROSITE" id="PS00383">
    <property type="entry name" value="TYR_PHOSPHATASE_1"/>
    <property type="match status" value="1"/>
</dbReference>
<gene>
    <name evidence="1" type="ORF">PACLA_8A038304</name>
</gene>
<dbReference type="SMART" id="SM00194">
    <property type="entry name" value="PTPc"/>
    <property type="match status" value="2"/>
</dbReference>
<feature type="non-terminal residue" evidence="1">
    <location>
        <position position="383"/>
    </location>
</feature>
<protein>
    <submittedName>
        <fullName evidence="1">Partial</fullName>
    </submittedName>
</protein>
<dbReference type="PANTHER" id="PTHR19134">
    <property type="entry name" value="RECEPTOR-TYPE TYROSINE-PROTEIN PHOSPHATASE"/>
    <property type="match status" value="1"/>
</dbReference>
<dbReference type="OrthoDB" id="5988541at2759"/>
<dbReference type="InterPro" id="IPR029021">
    <property type="entry name" value="Prot-tyrosine_phosphatase-like"/>
</dbReference>
<organism evidence="1 2">
    <name type="scientific">Paramuricea clavata</name>
    <name type="common">Red gorgonian</name>
    <name type="synonym">Violescent sea-whip</name>
    <dbReference type="NCBI Taxonomy" id="317549"/>
    <lineage>
        <taxon>Eukaryota</taxon>
        <taxon>Metazoa</taxon>
        <taxon>Cnidaria</taxon>
        <taxon>Anthozoa</taxon>
        <taxon>Octocorallia</taxon>
        <taxon>Malacalcyonacea</taxon>
        <taxon>Plexauridae</taxon>
        <taxon>Paramuricea</taxon>
    </lineage>
</organism>